<evidence type="ECO:0000256" key="1">
    <source>
        <dbReference type="ARBA" id="ARBA00011073"/>
    </source>
</evidence>
<feature type="active site" description="Charge relay system" evidence="5">
    <location>
        <position position="504"/>
    </location>
</feature>
<dbReference type="InterPro" id="IPR022398">
    <property type="entry name" value="Peptidase_S8_His-AS"/>
</dbReference>
<keyword evidence="4 5" id="KW-0720">Serine protease</keyword>
<dbReference type="PANTHER" id="PTHR43806:SF11">
    <property type="entry name" value="CEREVISIN-RELATED"/>
    <property type="match status" value="1"/>
</dbReference>
<evidence type="ECO:0000313" key="10">
    <source>
        <dbReference type="EMBL" id="MDP9842391.1"/>
    </source>
</evidence>
<dbReference type="InterPro" id="IPR023828">
    <property type="entry name" value="Peptidase_S8_Ser-AS"/>
</dbReference>
<evidence type="ECO:0000256" key="3">
    <source>
        <dbReference type="ARBA" id="ARBA00022801"/>
    </source>
</evidence>
<feature type="active site" description="Charge relay system" evidence="5">
    <location>
        <position position="257"/>
    </location>
</feature>
<reference evidence="10 11" key="1">
    <citation type="submission" date="2023-07" db="EMBL/GenBank/DDBJ databases">
        <title>Sequencing the genomes of 1000 actinobacteria strains.</title>
        <authorList>
            <person name="Klenk H.-P."/>
        </authorList>
    </citation>
    <scope>NUCLEOTIDE SEQUENCE [LARGE SCALE GENOMIC DNA]</scope>
    <source>
        <strain evidence="10 11">DSM 46740</strain>
    </source>
</reference>
<dbReference type="SUPFAM" id="SSF52743">
    <property type="entry name" value="Subtilisin-like"/>
    <property type="match status" value="1"/>
</dbReference>
<dbReference type="PROSITE" id="PS00137">
    <property type="entry name" value="SUBTILASE_HIS"/>
    <property type="match status" value="1"/>
</dbReference>
<dbReference type="PROSITE" id="PS51892">
    <property type="entry name" value="SUBTILASE"/>
    <property type="match status" value="1"/>
</dbReference>
<accession>A0ABT9Q7M0</accession>
<feature type="active site" description="Charge relay system" evidence="5">
    <location>
        <position position="199"/>
    </location>
</feature>
<organism evidence="10 11">
    <name type="scientific">Streptosporangium lutulentum</name>
    <dbReference type="NCBI Taxonomy" id="1461250"/>
    <lineage>
        <taxon>Bacteria</taxon>
        <taxon>Bacillati</taxon>
        <taxon>Actinomycetota</taxon>
        <taxon>Actinomycetes</taxon>
        <taxon>Streptosporangiales</taxon>
        <taxon>Streptosporangiaceae</taxon>
        <taxon>Streptosporangium</taxon>
    </lineage>
</organism>
<dbReference type="InterPro" id="IPR036852">
    <property type="entry name" value="Peptidase_S8/S53_dom_sf"/>
</dbReference>
<dbReference type="PRINTS" id="PR00723">
    <property type="entry name" value="SUBTILISIN"/>
</dbReference>
<dbReference type="InterPro" id="IPR000209">
    <property type="entry name" value="Peptidase_S8/S53_dom"/>
</dbReference>
<dbReference type="PROSITE" id="PS00138">
    <property type="entry name" value="SUBTILASE_SER"/>
    <property type="match status" value="1"/>
</dbReference>
<dbReference type="EMBL" id="JAUSQU010000001">
    <property type="protein sequence ID" value="MDP9842391.1"/>
    <property type="molecule type" value="Genomic_DNA"/>
</dbReference>
<gene>
    <name evidence="10" type="ORF">J2853_001602</name>
</gene>
<feature type="chain" id="PRO_5046470544" evidence="8">
    <location>
        <begin position="25"/>
        <end position="596"/>
    </location>
</feature>
<dbReference type="PANTHER" id="PTHR43806">
    <property type="entry name" value="PEPTIDASE S8"/>
    <property type="match status" value="1"/>
</dbReference>
<name>A0ABT9Q7M0_9ACTN</name>
<keyword evidence="11" id="KW-1185">Reference proteome</keyword>
<proteinExistence type="inferred from homology"/>
<dbReference type="InterPro" id="IPR023827">
    <property type="entry name" value="Peptidase_S8_Asp-AS"/>
</dbReference>
<evidence type="ECO:0000256" key="2">
    <source>
        <dbReference type="ARBA" id="ARBA00022670"/>
    </source>
</evidence>
<dbReference type="PROSITE" id="PS00136">
    <property type="entry name" value="SUBTILASE_ASP"/>
    <property type="match status" value="1"/>
</dbReference>
<evidence type="ECO:0000256" key="5">
    <source>
        <dbReference type="PROSITE-ProRule" id="PRU01240"/>
    </source>
</evidence>
<feature type="signal peptide" evidence="8">
    <location>
        <begin position="1"/>
        <end position="24"/>
    </location>
</feature>
<comment type="caution">
    <text evidence="10">The sequence shown here is derived from an EMBL/GenBank/DDBJ whole genome shotgun (WGS) entry which is preliminary data.</text>
</comment>
<dbReference type="Proteomes" id="UP001225356">
    <property type="component" value="Unassembled WGS sequence"/>
</dbReference>
<evidence type="ECO:0000259" key="9">
    <source>
        <dbReference type="Pfam" id="PF00082"/>
    </source>
</evidence>
<dbReference type="Gene3D" id="3.40.50.200">
    <property type="entry name" value="Peptidase S8/S53 domain"/>
    <property type="match status" value="1"/>
</dbReference>
<dbReference type="RefSeq" id="WP_307556298.1">
    <property type="nucleotide sequence ID" value="NZ_JAUSQU010000001.1"/>
</dbReference>
<evidence type="ECO:0000256" key="8">
    <source>
        <dbReference type="SAM" id="SignalP"/>
    </source>
</evidence>
<feature type="region of interest" description="Disordered" evidence="7">
    <location>
        <begin position="122"/>
        <end position="164"/>
    </location>
</feature>
<dbReference type="Pfam" id="PF00082">
    <property type="entry name" value="Peptidase_S8"/>
    <property type="match status" value="1"/>
</dbReference>
<sequence length="596" mass="62134">MKGVIVIAAVAALAAAGLAPPAQAWRVHAEPGVKTEYVVLYRSGVSATAARQAVRSAGGTIVRENSAVGVATITTTNADFADAVRGSGSIEGVAHNRSMSGTPAPQRQAGVRRAVKMGAVERAGHGAPADSASGETRGRPLRMRSGKPLGMRSGSPANPAPAAEPLSELQWDMKQIHATADGAYREHQGDPGVLVGILDTGVDASHPDIAPNFNHKLSRNFTVDIPVDANGKSLDGPCEAEPDRSCNDPADVDERDHGTHVASSIASPINRLGIAGVAPKVSIVSLRVGQDSGLFFLQPSVDALTYAGDVGIDVVNMSYYIDPWLFNCTDNPADSAADRLEQVTIIKATQRALTYAHDRGVTLISAAGNGSTDYTRELTDASSPDVAGIPGEAPYSRKITPSCLSMPTEGDHVISISSTAISKRKAYYSDYGDGYVDLAAPGGDVFDTAAGTHDVSRATLAAYPKAMAEARGQLKPDGTPKVTSVIRDCRGTVCGYYQYLQGTSMAAPRAAGVAALIVSRFGRPDPVHGGKTLDPAVVEDRLRNSATRMSCPTVSASTYTRKLSDATVTEKQVCEGSGPRNGFYGSGIVDALRAVH</sequence>
<dbReference type="GO" id="GO:0008233">
    <property type="term" value="F:peptidase activity"/>
    <property type="evidence" value="ECO:0007669"/>
    <property type="project" value="UniProtKB-KW"/>
</dbReference>
<evidence type="ECO:0000256" key="4">
    <source>
        <dbReference type="ARBA" id="ARBA00022825"/>
    </source>
</evidence>
<dbReference type="GO" id="GO:0006508">
    <property type="term" value="P:proteolysis"/>
    <property type="evidence" value="ECO:0007669"/>
    <property type="project" value="UniProtKB-KW"/>
</dbReference>
<keyword evidence="8" id="KW-0732">Signal</keyword>
<dbReference type="InterPro" id="IPR015500">
    <property type="entry name" value="Peptidase_S8_subtilisin-rel"/>
</dbReference>
<keyword evidence="2 5" id="KW-0645">Protease</keyword>
<evidence type="ECO:0000256" key="6">
    <source>
        <dbReference type="RuleBase" id="RU003355"/>
    </source>
</evidence>
<protein>
    <submittedName>
        <fullName evidence="10">Subtilisin family serine protease</fullName>
    </submittedName>
</protein>
<comment type="similarity">
    <text evidence="1 5 6">Belongs to the peptidase S8 family.</text>
</comment>
<evidence type="ECO:0000313" key="11">
    <source>
        <dbReference type="Proteomes" id="UP001225356"/>
    </source>
</evidence>
<keyword evidence="3 5" id="KW-0378">Hydrolase</keyword>
<feature type="domain" description="Peptidase S8/S53" evidence="9">
    <location>
        <begin position="192"/>
        <end position="549"/>
    </location>
</feature>
<dbReference type="InterPro" id="IPR050131">
    <property type="entry name" value="Peptidase_S8_subtilisin-like"/>
</dbReference>
<evidence type="ECO:0000256" key="7">
    <source>
        <dbReference type="SAM" id="MobiDB-lite"/>
    </source>
</evidence>